<keyword evidence="3" id="KW-0238">DNA-binding</keyword>
<dbReference type="InterPro" id="IPR014071">
    <property type="entry name" value="Cu_transp_CopY/TcrY"/>
</dbReference>
<name>A0ABY4PGF6_9LACO</name>
<evidence type="ECO:0000256" key="3">
    <source>
        <dbReference type="ARBA" id="ARBA00023125"/>
    </source>
</evidence>
<organism evidence="5 6">
    <name type="scientific">Apilactobacillus apisilvae</name>
    <dbReference type="NCBI Taxonomy" id="2923364"/>
    <lineage>
        <taxon>Bacteria</taxon>
        <taxon>Bacillati</taxon>
        <taxon>Bacillota</taxon>
        <taxon>Bacilli</taxon>
        <taxon>Lactobacillales</taxon>
        <taxon>Lactobacillaceae</taxon>
        <taxon>Apilactobacillus</taxon>
    </lineage>
</organism>
<dbReference type="SUPFAM" id="SSF46785">
    <property type="entry name" value="Winged helix' DNA-binding domain"/>
    <property type="match status" value="1"/>
</dbReference>
<reference evidence="5 6" key="1">
    <citation type="journal article" date="2022" name="Int. J. Syst. Evol. Microbiol.">
        <title>Apilactobacillus apisilvae sp. nov., Nicolia spurrieriana gen. nov. sp. nov., Bombilactobacillus folatiphilus sp. nov. and Bombilactobacillus thymidiniphilus sp. nov., four new lactic acid bacterial isolates from stingless bees Tetragonula carbonaria and Austroplebeia australis.</title>
        <authorList>
            <person name="Oliphant S.A."/>
            <person name="Watson-Haigh N.S."/>
            <person name="Sumby K.M."/>
            <person name="Gardner J."/>
            <person name="Groom S."/>
            <person name="Jiranek V."/>
        </authorList>
    </citation>
    <scope>NUCLEOTIDE SEQUENCE [LARGE SCALE GENOMIC DNA]</scope>
    <source>
        <strain evidence="5 6">SG5_A10</strain>
    </source>
</reference>
<dbReference type="RefSeq" id="WP_249510699.1">
    <property type="nucleotide sequence ID" value="NZ_CP093362.1"/>
</dbReference>
<evidence type="ECO:0000256" key="4">
    <source>
        <dbReference type="ARBA" id="ARBA00023163"/>
    </source>
</evidence>
<dbReference type="Gene3D" id="1.10.10.10">
    <property type="entry name" value="Winged helix-like DNA-binding domain superfamily/Winged helix DNA-binding domain"/>
    <property type="match status" value="1"/>
</dbReference>
<protein>
    <submittedName>
        <fullName evidence="5">CopY/TcrY family copper transport repressor</fullName>
    </submittedName>
</protein>
<dbReference type="InterPro" id="IPR036388">
    <property type="entry name" value="WH-like_DNA-bd_sf"/>
</dbReference>
<keyword evidence="2" id="KW-0805">Transcription regulation</keyword>
<dbReference type="InterPro" id="IPR005650">
    <property type="entry name" value="BlaI_family"/>
</dbReference>
<dbReference type="NCBIfam" id="TIGR02698">
    <property type="entry name" value="CopY_TcrY"/>
    <property type="match status" value="1"/>
</dbReference>
<dbReference type="Proteomes" id="UP000831859">
    <property type="component" value="Chromosome"/>
</dbReference>
<dbReference type="PIRSF" id="PIRSF019455">
    <property type="entry name" value="CopR_AtkY"/>
    <property type="match status" value="1"/>
</dbReference>
<evidence type="ECO:0000256" key="1">
    <source>
        <dbReference type="ARBA" id="ARBA00011046"/>
    </source>
</evidence>
<dbReference type="InterPro" id="IPR036390">
    <property type="entry name" value="WH_DNA-bd_sf"/>
</dbReference>
<comment type="similarity">
    <text evidence="1">Belongs to the BlaI transcriptional regulatory family.</text>
</comment>
<dbReference type="Pfam" id="PF03965">
    <property type="entry name" value="Penicillinase_R"/>
    <property type="match status" value="1"/>
</dbReference>
<evidence type="ECO:0000313" key="6">
    <source>
        <dbReference type="Proteomes" id="UP000831859"/>
    </source>
</evidence>
<proteinExistence type="inferred from homology"/>
<keyword evidence="6" id="KW-1185">Reference proteome</keyword>
<evidence type="ECO:0000313" key="5">
    <source>
        <dbReference type="EMBL" id="UQS84715.1"/>
    </source>
</evidence>
<gene>
    <name evidence="5" type="ORF">MOO46_05565</name>
</gene>
<sequence length="143" mass="16330">MNNKVQSISNAEWEVMRILWTLGNAKSKTIIDLLTKKNNWSESTIKTLITRLKNKKIIGVKKEGNKNFYYCLVDEDEAYKMSIMHLFKEICCMQYGSTLDYLINNIELSKNDIDGLIKTLEQKKAGAPDKVECKCLGGKSNEA</sequence>
<dbReference type="EMBL" id="CP093362">
    <property type="protein sequence ID" value="UQS84715.1"/>
    <property type="molecule type" value="Genomic_DNA"/>
</dbReference>
<evidence type="ECO:0000256" key="2">
    <source>
        <dbReference type="ARBA" id="ARBA00023015"/>
    </source>
</evidence>
<keyword evidence="4" id="KW-0804">Transcription</keyword>
<accession>A0ABY4PGF6</accession>